<dbReference type="Pfam" id="PF14009">
    <property type="entry name" value="PADRE"/>
    <property type="match status" value="1"/>
</dbReference>
<sequence>MGNCKSCYSYVEPQSTATIIDAHGNRVKIKVPITATEIMLDEPGHVVSLVQLIRKTGRIPVMKADEGLSVGEVYLVVPASRAHCKVSESEMVMIDSACEKRRQKRRSSKVLSAATEGSGEKVEGSNVIKQGNITGLSGWGFFRLDPLPTHLYP</sequence>
<name>A0A6A4LVP8_9ERIC</name>
<dbReference type="AlphaFoldDB" id="A0A6A4LVP8"/>
<evidence type="ECO:0000313" key="2">
    <source>
        <dbReference type="Proteomes" id="UP000428333"/>
    </source>
</evidence>
<dbReference type="OrthoDB" id="777898at2759"/>
<proteinExistence type="predicted"/>
<protein>
    <submittedName>
        <fullName evidence="1">Uncharacterized protein</fullName>
    </submittedName>
</protein>
<accession>A0A6A4LVP8</accession>
<organism evidence="1 2">
    <name type="scientific">Rhododendron williamsianum</name>
    <dbReference type="NCBI Taxonomy" id="262921"/>
    <lineage>
        <taxon>Eukaryota</taxon>
        <taxon>Viridiplantae</taxon>
        <taxon>Streptophyta</taxon>
        <taxon>Embryophyta</taxon>
        <taxon>Tracheophyta</taxon>
        <taxon>Spermatophyta</taxon>
        <taxon>Magnoliopsida</taxon>
        <taxon>eudicotyledons</taxon>
        <taxon>Gunneridae</taxon>
        <taxon>Pentapetalae</taxon>
        <taxon>asterids</taxon>
        <taxon>Ericales</taxon>
        <taxon>Ericaceae</taxon>
        <taxon>Ericoideae</taxon>
        <taxon>Rhodoreae</taxon>
        <taxon>Rhododendron</taxon>
    </lineage>
</organism>
<dbReference type="InterPro" id="IPR025322">
    <property type="entry name" value="PADRE_dom"/>
</dbReference>
<keyword evidence="2" id="KW-1185">Reference proteome</keyword>
<reference evidence="1 2" key="1">
    <citation type="journal article" date="2019" name="Genome Biol. Evol.">
        <title>The Rhododendron genome and chromosomal organization provide insight into shared whole-genome duplications across the heath family (Ericaceae).</title>
        <authorList>
            <person name="Soza V.L."/>
            <person name="Lindsley D."/>
            <person name="Waalkes A."/>
            <person name="Ramage E."/>
            <person name="Patwardhan R.P."/>
            <person name="Burton J.N."/>
            <person name="Adey A."/>
            <person name="Kumar A."/>
            <person name="Qiu R."/>
            <person name="Shendure J."/>
            <person name="Hall B."/>
        </authorList>
    </citation>
    <scope>NUCLEOTIDE SEQUENCE [LARGE SCALE GENOMIC DNA]</scope>
    <source>
        <strain evidence="1">RSF 1966-606</strain>
    </source>
</reference>
<feature type="non-terminal residue" evidence="1">
    <location>
        <position position="1"/>
    </location>
</feature>
<evidence type="ECO:0000313" key="1">
    <source>
        <dbReference type="EMBL" id="KAE9465116.1"/>
    </source>
</evidence>
<comment type="caution">
    <text evidence="1">The sequence shown here is derived from an EMBL/GenBank/DDBJ whole genome shotgun (WGS) entry which is preliminary data.</text>
</comment>
<dbReference type="EMBL" id="QEFC01000303">
    <property type="protein sequence ID" value="KAE9465116.1"/>
    <property type="molecule type" value="Genomic_DNA"/>
</dbReference>
<gene>
    <name evidence="1" type="ORF">C3L33_02983</name>
</gene>
<dbReference type="Proteomes" id="UP000428333">
    <property type="component" value="Linkage Group LG02"/>
</dbReference>
<dbReference type="PANTHER" id="PTHR33052">
    <property type="entry name" value="DUF4228 DOMAIN PROTEIN-RELATED"/>
    <property type="match status" value="1"/>
</dbReference>